<organism evidence="5 6">
    <name type="scientific">Priapulus caudatus</name>
    <name type="common">Priapulid worm</name>
    <dbReference type="NCBI Taxonomy" id="37621"/>
    <lineage>
        <taxon>Eukaryota</taxon>
        <taxon>Metazoa</taxon>
        <taxon>Ecdysozoa</taxon>
        <taxon>Scalidophora</taxon>
        <taxon>Priapulida</taxon>
        <taxon>Priapulimorpha</taxon>
        <taxon>Priapulimorphida</taxon>
        <taxon>Priapulidae</taxon>
        <taxon>Priapulus</taxon>
    </lineage>
</organism>
<name>A0ABM1DTL2_PRICU</name>
<evidence type="ECO:0000313" key="5">
    <source>
        <dbReference type="Proteomes" id="UP000695022"/>
    </source>
</evidence>
<keyword evidence="3" id="KW-0862">Zinc</keyword>
<keyword evidence="1" id="KW-0479">Metal-binding</keyword>
<dbReference type="PANTHER" id="PTHR22619">
    <property type="entry name" value="ZINC FINGER SWIM DOMAIN CONTAINING PROTEIN 4, 5, 6"/>
    <property type="match status" value="1"/>
</dbReference>
<evidence type="ECO:0000256" key="3">
    <source>
        <dbReference type="ARBA" id="ARBA00022833"/>
    </source>
</evidence>
<evidence type="ECO:0000256" key="1">
    <source>
        <dbReference type="ARBA" id="ARBA00022723"/>
    </source>
</evidence>
<gene>
    <name evidence="6" type="primary">LOC106805985</name>
</gene>
<dbReference type="GeneID" id="106805985"/>
<sequence length="918" mass="101340">MLTLITEQFLADPRLLLWRTQGTPMNDKCRRLWDELGALWVCVVLNPSSATLEKAHWRQLLQEWSHLDVCPFEDADNRVIAVGNHGNHDPHNGRQPTVSGTNRSGLRTIFHRALEASDLQWTDPHLRHIMNSNCCNIGRIGASCSSAFNSQGQSLWHEHIPTACARVDALRSHGYSKEALRLAVAVVRTMKENQLQQRKHFAAVTGKTVLGRTGVSHTPMHCNTDGYIGHALDPIGSLFDTLSEVCIIPEDTVSVTTDSSTSVHANFGSTSSLSVSQKYQHVCVPGSKDRNESYLTLALESALIGICSVVGCGEGTEGGLSAPTTVTLMRADVGTLSARLGKAETMRNLHPNRKLGDGLVGNKRDEKLIAKLQEVEMDVTLVEVMRRQAKLLLEGRRAPRAGLGLGIHVESVPMHTFAKYLFTSLLPHDSDLAYRIGLRAMRLPILEGSGDAVMNARWFTLGHIETQQCELASTMLAAAKGEYPRMQTVLEIAHGGSFHHHRSRHLYKPPQPPPLPHHQRGKMAYDVASRAADLCAFAGDIPCLQTVLESAQCNIHSSTHLFKLAQDAFKMATPVEGPRHLPLVNVAFELGLQVVRMTLTPTPSPWRRREMVRWLVTCATDIGVKALVSIMHNWYTLFTPTEATGMVATTIMSHTTMLQVNVNYVQQEELAGCARSLALQCATKEPQSCALAALTLCEKDAVAFETAYQIVVDAAVSVMDSSQLFNIARYMEHRGYPGRAYKLAALAMRNLTLAYNQDTHPAINDIHWACALSHSLGKPELTNIIPLVVKNVQCATVLSDILRRCTMTAPGMAASPAAAAVVDPSKRRSSLKLLSYDKSPLRQLLDAAIGAYVNTTHSRLTHISPRHYGDFIDFLTKARETFLLAHDGHIQFAQLVEHMKLIYKGKKKLMYLIKERFG</sequence>
<proteinExistence type="predicted"/>
<evidence type="ECO:0000313" key="6">
    <source>
        <dbReference type="RefSeq" id="XP_014663283.1"/>
    </source>
</evidence>
<keyword evidence="2" id="KW-0863">Zinc-finger</keyword>
<dbReference type="InterPro" id="IPR048370">
    <property type="entry name" value="ZSWIM4-8_C"/>
</dbReference>
<evidence type="ECO:0000256" key="2">
    <source>
        <dbReference type="ARBA" id="ARBA00022771"/>
    </source>
</evidence>
<evidence type="ECO:0000259" key="4">
    <source>
        <dbReference type="Pfam" id="PF21055"/>
    </source>
</evidence>
<feature type="domain" description="ZSWIM4-8 C-terminal" evidence="4">
    <location>
        <begin position="723"/>
        <end position="909"/>
    </location>
</feature>
<protein>
    <submittedName>
        <fullName evidence="6">Zinc finger SWIM domain-containing protein 6-like</fullName>
    </submittedName>
</protein>
<dbReference type="RefSeq" id="XP_014663283.1">
    <property type="nucleotide sequence ID" value="XM_014807797.1"/>
</dbReference>
<accession>A0ABM1DTL2</accession>
<dbReference type="Proteomes" id="UP000695022">
    <property type="component" value="Unplaced"/>
</dbReference>
<dbReference type="PANTHER" id="PTHR22619:SF0">
    <property type="entry name" value="ZINC FINGER SWIM DOMAIN-CONTAINING PROTEIN 6-LIKE PROTEIN"/>
    <property type="match status" value="1"/>
</dbReference>
<dbReference type="Pfam" id="PF21055">
    <property type="entry name" value="ZSWIM4-8_C"/>
    <property type="match status" value="1"/>
</dbReference>
<reference evidence="6" key="1">
    <citation type="submission" date="2025-08" db="UniProtKB">
        <authorList>
            <consortium name="RefSeq"/>
        </authorList>
    </citation>
    <scope>IDENTIFICATION</scope>
</reference>
<keyword evidence="5" id="KW-1185">Reference proteome</keyword>